<dbReference type="Proteomes" id="UP000036893">
    <property type="component" value="Unassembled WGS sequence"/>
</dbReference>
<sequence length="1329" mass="150213">MRSDQFWNVCGGSLFQEEYRGDLDAAWQELQRIRPDHSVAEPQIKAEYLCCFAIYSIITGNLAEAYRTLENLHALLDTLPAEWGLRYTIYMLLADYTRQYPPTLRFYHERGKPVSIAMLSDISGPKEMSDRFMERVRTYFATGSVRNKALCQILREVMWFPMLARKLNAELDPLFPGGLFHNTSADPDDIIAQHAAGLIECRESAEKAGEMWIAAYLSRLLVEFRIASQSSDWMTALNDLYDIYHCQEDFAGTANCQMMKGDGLLGPSFTSPLTLNLVLVDASSAIGEDNLWDPVELELKDQYSSQVKECYEAALELFGRANCRRGQAAVLLRQACCLHIAARRLKPTDSSLSTLIHDARAKLEQSKQLFGKDEVNCQIVTAHQVLLDITIGDNRKVKRTARGIGTWAAQAKNQSVGHCLGLLIFRFARQEWYTFARMDNALVAWECAYEIFESIDDVLPMFQSVVSRAWVQGEMFNLAALKILVDKAVEMVDIVRQYYDILAESAPDTDLGEADRVVTQANKFNTLSSFGSKVSTMYMRLGDPQLAHAWQSKFAGIMEDDESFREMREQMENGLDFQSVSPALSCSKAGLKGLWQRRVVEDAMAARFRDAMFQFQEWLDKGDIVRAEAVYRRFMDETENMESSYARDCYRLLFCRSVGDQTSARMILDSMDDNALFQDNLKDYQQGIGVKSTFSDVADNALMFCLLSQGEERAYRVVQIIQQISPTFYDTMDDNVIDHSFRLSYYGATMLYNGHSQVALRRLLEARQLIELRRQQTTDVDARVGTFNPGWMVEVYLNLARACLKCADTRVSLEMLQMLDHGHPDDLSWEEHALLFLEESRARAVLEALKTQIPHDQDEHNPSAALSELMQKRRLLRTLLGLRQRTPEQEEEIGELRSQISHVEAGQVSGTASPFFDMADSIVTPRLLYQSIDADAVVIEATFGYQGFIAFAVTSDGVQNIYQDRTRSVDIRKPVMQMMKVLTEMTGYLGDKEEERKELFSEYAQQISRLLVEPFKKTIRQKKHVIFSTSDPLTAFPFSALVLEGQPLMARFAVSQIPGLTVLYHVSQRESQSAAPTVSVFARSPSADAPSTMRDKQEANLHLAGIEAVNIARTFSTWPVDAKNVTRAEFRKYVEGSSSILHIGTHGDVDNRNPLLSSISIGEDFRVLDMSTIKTNVNLLVFAACLSGLGRATTGSDILGFSHVILSTGCQAYIGTLRKVSDFASMLLMTLFYRTLKEAPSMPLACILRRVQLEIGQFDSERAADYLDQLMQTSPSGDGDSRGPKDFVPDVEYMIWTTKMILDQLDWSSPFFWAPYVLMGYGSLRFATQ</sequence>
<protein>
    <recommendedName>
        <fullName evidence="1">CHAT domain-containing protein</fullName>
    </recommendedName>
</protein>
<name>A0A8E0QT09_9EURO</name>
<dbReference type="EMBL" id="BBXM02000004">
    <property type="protein sequence ID" value="GIC90288.1"/>
    <property type="molecule type" value="Genomic_DNA"/>
</dbReference>
<comment type="caution">
    <text evidence="2">The sequence shown here is derived from an EMBL/GenBank/DDBJ whole genome shotgun (WGS) entry which is preliminary data.</text>
</comment>
<gene>
    <name evidence="2" type="ORF">Aud_006722</name>
</gene>
<organism evidence="2 3">
    <name type="scientific">Aspergillus udagawae</name>
    <dbReference type="NCBI Taxonomy" id="91492"/>
    <lineage>
        <taxon>Eukaryota</taxon>
        <taxon>Fungi</taxon>
        <taxon>Dikarya</taxon>
        <taxon>Ascomycota</taxon>
        <taxon>Pezizomycotina</taxon>
        <taxon>Eurotiomycetes</taxon>
        <taxon>Eurotiomycetidae</taxon>
        <taxon>Eurotiales</taxon>
        <taxon>Aspergillaceae</taxon>
        <taxon>Aspergillus</taxon>
        <taxon>Aspergillus subgen. Fumigati</taxon>
    </lineage>
</organism>
<evidence type="ECO:0000259" key="1">
    <source>
        <dbReference type="Pfam" id="PF12770"/>
    </source>
</evidence>
<dbReference type="InterPro" id="IPR024983">
    <property type="entry name" value="CHAT_dom"/>
</dbReference>
<accession>A0A8E0QT09</accession>
<dbReference type="Pfam" id="PF12770">
    <property type="entry name" value="CHAT"/>
    <property type="match status" value="1"/>
</dbReference>
<evidence type="ECO:0000313" key="3">
    <source>
        <dbReference type="Proteomes" id="UP000036893"/>
    </source>
</evidence>
<dbReference type="GeneID" id="66994199"/>
<evidence type="ECO:0000313" key="2">
    <source>
        <dbReference type="EMBL" id="GIC90288.1"/>
    </source>
</evidence>
<reference evidence="2" key="1">
    <citation type="journal article" date="2015" name="Genome Announc.">
        <title>Draft Genome Sequence of the Pathogenic Filamentous Fungus Aspergillus udagawae Strain IFM 46973T.</title>
        <authorList>
            <person name="Kusuya Y."/>
            <person name="Takahashi-Nakaguchi A."/>
            <person name="Takahashi H."/>
            <person name="Yaguchi T."/>
        </authorList>
    </citation>
    <scope>NUCLEOTIDE SEQUENCE</scope>
    <source>
        <strain evidence="2">IFM 46973</strain>
    </source>
</reference>
<reference evidence="2" key="2">
    <citation type="submission" date="2021-01" db="EMBL/GenBank/DDBJ databases">
        <title>Pan-genome distribution and transcriptional activeness of fungal secondary metabolism genes in Aspergillus section Fumigati.</title>
        <authorList>
            <person name="Takahashi H."/>
            <person name="Umemura M."/>
            <person name="Ninomiya A."/>
            <person name="Kusuya Y."/>
            <person name="Urayama S."/>
            <person name="Shimizu M."/>
            <person name="Watanabe A."/>
            <person name="Kamei K."/>
            <person name="Yaguchi T."/>
            <person name="Hagiwara D."/>
        </authorList>
    </citation>
    <scope>NUCLEOTIDE SEQUENCE</scope>
    <source>
        <strain evidence="2">IFM 46973</strain>
    </source>
</reference>
<feature type="domain" description="CHAT" evidence="1">
    <location>
        <begin position="1002"/>
        <end position="1320"/>
    </location>
</feature>
<dbReference type="RefSeq" id="XP_043147554.1">
    <property type="nucleotide sequence ID" value="XM_043291619.1"/>
</dbReference>
<proteinExistence type="predicted"/>